<evidence type="ECO:0000259" key="8">
    <source>
        <dbReference type="PROSITE" id="PS51192"/>
    </source>
</evidence>
<dbReference type="Gene3D" id="3.40.50.300">
    <property type="entry name" value="P-loop containing nucleotide triphosphate hydrolases"/>
    <property type="match status" value="1"/>
</dbReference>
<sequence length="938" mass="104074">MNDFVSGSRWISEPEPELGLGMVLSADQRRVTMLFHASGETRIYARQGAPLVRVHFQPGDTVQSHEGWSLQVEAVREEQGLLVYVGAERELPETLLSNFISFSKPQERLFAGQTDPQRLFALRLETLEQAAAARQSELRGLVGARVDLLPHQLWIAHEVAERYAPRVLLADEVGLGKTIEAGLILHRMLVSGRAGRALIVVPEPLINQWFLEMRRRFNLAFSIYDEERCLEGGADDNPFLAEQLILCGRDWLTASPQRLEEAAAAGWDVLVVDEAHHLAWEPGAPSPAYLAVEQLAASAAGLLLLTATPEQLGPNGHFARLRLLDPDRFHDLDVFRHESQAYRKVARIADALLSYRPLDLADLDELRACLGEKAGDETLEAVSLPGADGEAARQALIEALLDRHGTGRVLFRNTRAAMPNFPQRIPRPQALPCPAQYAALPASLTPEREYRDADTPWWRIDPRVDALLELLAGGEKVLLICARRETVLELETALRLRSGVATALFHEDMNLLARDRAAAWFAEPDGARVLLCSEIGSEGRNFQFAHHLFLFDLPENPDLLEQRIGRLDRIGQSEDIQLHIPYLTGSAQEVLYRWYAQGLDAFARYARAADAVYERLRAPLREALNGRGDVEALLTQTATLREELGAELERGRDRLLELHSCRSQPAGELAERIADQDADPALAAFLERLFDHFGVDHEEHSADAHILHASERMLTAAFPALPEEGLTATFSRSRALARDDMAFLSWDHPLVNGAIELLLGAEHGNCALVAWRGRSPEEAPDLLLEAVYVLECIAPGALQADRFLPPTALRVVIDPHLKECSEHWAGELISAGCSDVPAAAVREALADRRLRRMLDAAAIAAGQHAEQVIQQALVRMQLTLTPEVERLRALATVNPNVRATEIDFAEQRIAELHQALSAARPRFDALRVVLKADVQADR</sequence>
<dbReference type="InterPro" id="IPR027417">
    <property type="entry name" value="P-loop_NTPase"/>
</dbReference>
<keyword evidence="6 7" id="KW-0804">Transcription</keyword>
<keyword evidence="2 7" id="KW-0347">Helicase</keyword>
<dbReference type="InterPro" id="IPR038718">
    <property type="entry name" value="SNF2-like_sf"/>
</dbReference>
<dbReference type="SMART" id="SM00490">
    <property type="entry name" value="HELICc"/>
    <property type="match status" value="1"/>
</dbReference>
<dbReference type="InterPro" id="IPR014001">
    <property type="entry name" value="Helicase_ATP-bd"/>
</dbReference>
<dbReference type="SMART" id="SM00487">
    <property type="entry name" value="DEXDc"/>
    <property type="match status" value="1"/>
</dbReference>
<dbReference type="Gene3D" id="6.10.140.1500">
    <property type="match status" value="1"/>
</dbReference>
<feature type="domain" description="Helicase C-terminal" evidence="9">
    <location>
        <begin position="463"/>
        <end position="641"/>
    </location>
</feature>
<comment type="caution">
    <text evidence="10">The sequence shown here is derived from an EMBL/GenBank/DDBJ whole genome shotgun (WGS) entry which is preliminary data.</text>
</comment>
<dbReference type="GO" id="GO:0005524">
    <property type="term" value="F:ATP binding"/>
    <property type="evidence" value="ECO:0007669"/>
    <property type="project" value="UniProtKB-UniRule"/>
</dbReference>
<reference evidence="10 11" key="1">
    <citation type="submission" date="2018-05" db="EMBL/GenBank/DDBJ databases">
        <title>Genomic Encyclopedia of Type Strains, Phase IV (KMG-IV): sequencing the most valuable type-strain genomes for metagenomic binning, comparative biology and taxonomic classification.</title>
        <authorList>
            <person name="Goeker M."/>
        </authorList>
    </citation>
    <scope>NUCLEOTIDE SEQUENCE [LARGE SCALE GENOMIC DNA]</scope>
    <source>
        <strain evidence="10 11">DSM 23606</strain>
    </source>
</reference>
<dbReference type="InterPro" id="IPR040766">
    <property type="entry name" value="Tudor_2_RapA"/>
</dbReference>
<dbReference type="Gene3D" id="3.30.360.80">
    <property type="match status" value="1"/>
</dbReference>
<dbReference type="AlphaFoldDB" id="A0A317MUF6"/>
<evidence type="ECO:0000256" key="3">
    <source>
        <dbReference type="ARBA" id="ARBA00023015"/>
    </source>
</evidence>
<comment type="similarity">
    <text evidence="7">Belongs to the SNF2/RAD54 helicase family. RapA subfamily.</text>
</comment>
<evidence type="ECO:0000256" key="1">
    <source>
        <dbReference type="ARBA" id="ARBA00022801"/>
    </source>
</evidence>
<dbReference type="Pfam" id="PF00271">
    <property type="entry name" value="Helicase_C"/>
    <property type="match status" value="1"/>
</dbReference>
<dbReference type="Pfam" id="PF00176">
    <property type="entry name" value="SNF2-rel_dom"/>
    <property type="match status" value="1"/>
</dbReference>
<feature type="binding site" evidence="7">
    <location>
        <begin position="171"/>
        <end position="178"/>
    </location>
    <ligand>
        <name>ATP</name>
        <dbReference type="ChEBI" id="CHEBI:30616"/>
    </ligand>
</feature>
<dbReference type="InterPro" id="IPR049730">
    <property type="entry name" value="SNF2/RAD54-like_C"/>
</dbReference>
<dbReference type="Pfam" id="PF18339">
    <property type="entry name" value="Tudor_1_RapA"/>
    <property type="match status" value="1"/>
</dbReference>
<keyword evidence="4 7" id="KW-0238">DNA-binding</keyword>
<dbReference type="InterPro" id="IPR001650">
    <property type="entry name" value="Helicase_C-like"/>
</dbReference>
<dbReference type="InterPro" id="IPR040765">
    <property type="entry name" value="Tudor_1_RapA"/>
</dbReference>
<proteinExistence type="inferred from homology"/>
<evidence type="ECO:0000256" key="2">
    <source>
        <dbReference type="ARBA" id="ARBA00022806"/>
    </source>
</evidence>
<feature type="short sequence motif" description="DEAH box" evidence="7">
    <location>
        <begin position="273"/>
        <end position="276"/>
    </location>
</feature>
<dbReference type="PROSITE" id="PS51192">
    <property type="entry name" value="HELICASE_ATP_BIND_1"/>
    <property type="match status" value="1"/>
</dbReference>
<keyword evidence="7" id="KW-0067">ATP-binding</keyword>
<accession>A0A317MUF6</accession>
<dbReference type="GO" id="GO:0004386">
    <property type="term" value="F:helicase activity"/>
    <property type="evidence" value="ECO:0007669"/>
    <property type="project" value="UniProtKB-UniRule"/>
</dbReference>
<organism evidence="10 11">
    <name type="scientific">Plasticicumulans acidivorans</name>
    <dbReference type="NCBI Taxonomy" id="886464"/>
    <lineage>
        <taxon>Bacteria</taxon>
        <taxon>Pseudomonadati</taxon>
        <taxon>Pseudomonadota</taxon>
        <taxon>Gammaproteobacteria</taxon>
        <taxon>Candidatus Competibacteraceae</taxon>
        <taxon>Plasticicumulans</taxon>
    </lineage>
</organism>
<keyword evidence="11" id="KW-1185">Reference proteome</keyword>
<keyword evidence="7" id="KW-0547">Nucleotide-binding</keyword>
<dbReference type="SUPFAM" id="SSF52540">
    <property type="entry name" value="P-loop containing nucleoside triphosphate hydrolases"/>
    <property type="match status" value="2"/>
</dbReference>
<evidence type="ECO:0000313" key="11">
    <source>
        <dbReference type="Proteomes" id="UP000246569"/>
    </source>
</evidence>
<dbReference type="Gene3D" id="2.30.30.930">
    <property type="match status" value="1"/>
</dbReference>
<dbReference type="PANTHER" id="PTHR45766">
    <property type="entry name" value="DNA ANNEALING HELICASE AND ENDONUCLEASE ZRANB3 FAMILY MEMBER"/>
    <property type="match status" value="1"/>
</dbReference>
<evidence type="ECO:0000313" key="10">
    <source>
        <dbReference type="EMBL" id="PWV60692.1"/>
    </source>
</evidence>
<dbReference type="PANTHER" id="PTHR45766:SF6">
    <property type="entry name" value="SWI_SNF-RELATED MATRIX-ASSOCIATED ACTIN-DEPENDENT REGULATOR OF CHROMATIN SUBFAMILY A-LIKE PROTEIN 1"/>
    <property type="match status" value="1"/>
</dbReference>
<dbReference type="EC" id="3.6.4.-" evidence="7"/>
<dbReference type="EMBL" id="QGTJ01000007">
    <property type="protein sequence ID" value="PWV60692.1"/>
    <property type="molecule type" value="Genomic_DNA"/>
</dbReference>
<evidence type="ECO:0000256" key="4">
    <source>
        <dbReference type="ARBA" id="ARBA00023125"/>
    </source>
</evidence>
<dbReference type="GO" id="GO:0006355">
    <property type="term" value="P:regulation of DNA-templated transcription"/>
    <property type="evidence" value="ECO:0007669"/>
    <property type="project" value="UniProtKB-UniRule"/>
</dbReference>
<keyword evidence="3 7" id="KW-0805">Transcription regulation</keyword>
<dbReference type="PROSITE" id="PS51194">
    <property type="entry name" value="HELICASE_CTER"/>
    <property type="match status" value="1"/>
</dbReference>
<dbReference type="Gene3D" id="2.30.30.140">
    <property type="match status" value="1"/>
</dbReference>
<evidence type="ECO:0000256" key="7">
    <source>
        <dbReference type="HAMAP-Rule" id="MF_01821"/>
    </source>
</evidence>
<dbReference type="HAMAP" id="MF_01821">
    <property type="entry name" value="Helicase_RapA"/>
    <property type="match status" value="1"/>
</dbReference>
<gene>
    <name evidence="7" type="primary">rapA</name>
    <name evidence="10" type="ORF">C7443_107267</name>
</gene>
<dbReference type="InterPro" id="IPR000330">
    <property type="entry name" value="SNF2_N"/>
</dbReference>
<name>A0A317MUF6_9GAMM</name>
<comment type="subunit">
    <text evidence="7">Interacts with the RNAP. Has a higher affinity for the core RNAP than for the holoenzyme. Its ATPase activity is stimulated by binding to RNAP.</text>
</comment>
<dbReference type="Gene3D" id="3.40.50.10810">
    <property type="entry name" value="Tandem AAA-ATPase domain"/>
    <property type="match status" value="1"/>
</dbReference>
<keyword evidence="5 7" id="KW-0010">Activator</keyword>
<comment type="function">
    <text evidence="7">Transcription regulator that activates transcription by stimulating RNA polymerase (RNAP) recycling in case of stress conditions such as supercoiled DNA or high salt concentrations. Probably acts by releasing the RNAP, when it is trapped or immobilized on tightly supercoiled DNA. Does not activate transcription on linear DNA. Probably not involved in DNA repair.</text>
</comment>
<dbReference type="Proteomes" id="UP000246569">
    <property type="component" value="Unassembled WGS sequence"/>
</dbReference>
<dbReference type="Pfam" id="PF12137">
    <property type="entry name" value="RapA_C"/>
    <property type="match status" value="1"/>
</dbReference>
<keyword evidence="1 7" id="KW-0378">Hydrolase</keyword>
<feature type="domain" description="Helicase ATP-binding" evidence="8">
    <location>
        <begin position="158"/>
        <end position="327"/>
    </location>
</feature>
<dbReference type="InterPro" id="IPR023949">
    <property type="entry name" value="Helicase_RapA"/>
</dbReference>
<dbReference type="CDD" id="cd18793">
    <property type="entry name" value="SF2_C_SNF"/>
    <property type="match status" value="1"/>
</dbReference>
<dbReference type="GO" id="GO:0003677">
    <property type="term" value="F:DNA binding"/>
    <property type="evidence" value="ECO:0007669"/>
    <property type="project" value="UniProtKB-KW"/>
</dbReference>
<dbReference type="InterPro" id="IPR022737">
    <property type="entry name" value="RapA_C"/>
</dbReference>
<protein>
    <recommendedName>
        <fullName evidence="7">RNA polymerase-associated protein RapA</fullName>
        <ecNumber evidence="7">3.6.4.-</ecNumber>
    </recommendedName>
    <alternativeName>
        <fullName evidence="7">ATP-dependent helicase HepA</fullName>
    </alternativeName>
</protein>
<dbReference type="GO" id="GO:0016817">
    <property type="term" value="F:hydrolase activity, acting on acid anhydrides"/>
    <property type="evidence" value="ECO:0007669"/>
    <property type="project" value="InterPro"/>
</dbReference>
<dbReference type="RefSeq" id="WP_246004662.1">
    <property type="nucleotide sequence ID" value="NZ_QGTJ01000007.1"/>
</dbReference>
<evidence type="ECO:0000256" key="6">
    <source>
        <dbReference type="ARBA" id="ARBA00023163"/>
    </source>
</evidence>
<dbReference type="Pfam" id="PF18337">
    <property type="entry name" value="Tudor_RapA"/>
    <property type="match status" value="1"/>
</dbReference>
<evidence type="ECO:0000256" key="5">
    <source>
        <dbReference type="ARBA" id="ARBA00023159"/>
    </source>
</evidence>
<dbReference type="NCBIfam" id="NF003426">
    <property type="entry name" value="PRK04914.1"/>
    <property type="match status" value="1"/>
</dbReference>
<evidence type="ECO:0000259" key="9">
    <source>
        <dbReference type="PROSITE" id="PS51194"/>
    </source>
</evidence>